<evidence type="ECO:0000256" key="1">
    <source>
        <dbReference type="ARBA" id="ARBA00001947"/>
    </source>
</evidence>
<name>A0ABP3U509_9CLOT</name>
<dbReference type="EMBL" id="BAAACF010000001">
    <property type="protein sequence ID" value="GAA0724553.1"/>
    <property type="molecule type" value="Genomic_DNA"/>
</dbReference>
<evidence type="ECO:0000313" key="2">
    <source>
        <dbReference type="EMBL" id="GAA0724553.1"/>
    </source>
</evidence>
<accession>A0ABP3U509</accession>
<proteinExistence type="predicted"/>
<dbReference type="PANTHER" id="PTHR42994">
    <property type="entry name" value="PEPTIDASE T"/>
    <property type="match status" value="1"/>
</dbReference>
<dbReference type="SUPFAM" id="SSF53187">
    <property type="entry name" value="Zn-dependent exopeptidases"/>
    <property type="match status" value="1"/>
</dbReference>
<dbReference type="Proteomes" id="UP001500339">
    <property type="component" value="Unassembled WGS sequence"/>
</dbReference>
<sequence>MNIKDKIMDTLLKLVEMQGIAGTEDENLTANRIHEIISEIDYFKENKDKLQILDVTGDPLKRHFVSALFCSSEPSNNTIVITGHLDVVDVEDFGHLRDLAFKPIELMERIKELSLNKEAMEDLESGDWIFGRGTADMKFGISLGIELLRELSIRDDFQGNILFLAVPGEESNSEGMIAAVPHLLKLKEEYNLEYKGLFVTECCIPKEIGDEKKRIYLGTSGKVMPLFLFVGKETHVYESHTGLNPNLLSSELNRLLELNPDFCDEDRGNVTPPPICLKSTDLKDLYSVQTPLMAASYYNILTLNLSVDKLMEKLEKIAYEAFNNAVNIVEKNVEKYNVVSKSNNVREKMEAKVLNFSEIYEEVLKEKGEKFEKFIEEKIEIWRQEKKDLQTIAINIMKETYLQYSNKGPCIIIGFAPPYYPNKHLNLSRKEDEILLKIIGDGIKFSREEFGTDIELDHYYMGLCDMSYTGVEDLDGLNSIVSNIIGINKCYHMPVMELSQLNIPSVVFGGLGKDFHKYSERVNISYSFSVVPNIYEKIIYDIFKLNK</sequence>
<dbReference type="Pfam" id="PF01546">
    <property type="entry name" value="Peptidase_M20"/>
    <property type="match status" value="1"/>
</dbReference>
<dbReference type="InterPro" id="IPR012166">
    <property type="entry name" value="Uncharacterised_RocB"/>
</dbReference>
<dbReference type="PANTHER" id="PTHR42994:SF2">
    <property type="entry name" value="PEPTIDASE"/>
    <property type="match status" value="1"/>
</dbReference>
<organism evidence="2 3">
    <name type="scientific">Clostridium malenominatum</name>
    <dbReference type="NCBI Taxonomy" id="1539"/>
    <lineage>
        <taxon>Bacteria</taxon>
        <taxon>Bacillati</taxon>
        <taxon>Bacillota</taxon>
        <taxon>Clostridia</taxon>
        <taxon>Eubacteriales</taxon>
        <taxon>Clostridiaceae</taxon>
        <taxon>Clostridium</taxon>
    </lineage>
</organism>
<keyword evidence="3" id="KW-1185">Reference proteome</keyword>
<dbReference type="Gene3D" id="3.40.630.10">
    <property type="entry name" value="Zn peptidases"/>
    <property type="match status" value="1"/>
</dbReference>
<dbReference type="InterPro" id="IPR002933">
    <property type="entry name" value="Peptidase_M20"/>
</dbReference>
<comment type="cofactor">
    <cofactor evidence="1">
        <name>Zn(2+)</name>
        <dbReference type="ChEBI" id="CHEBI:29105"/>
    </cofactor>
</comment>
<gene>
    <name evidence="2" type="ORF">GCM10008905_18620</name>
</gene>
<dbReference type="RefSeq" id="WP_343769064.1">
    <property type="nucleotide sequence ID" value="NZ_BAAACF010000001.1"/>
</dbReference>
<protein>
    <submittedName>
        <fullName evidence="2">M20 family metallopeptidase</fullName>
    </submittedName>
</protein>
<comment type="caution">
    <text evidence="2">The sequence shown here is derived from an EMBL/GenBank/DDBJ whole genome shotgun (WGS) entry which is preliminary data.</text>
</comment>
<evidence type="ECO:0000313" key="3">
    <source>
        <dbReference type="Proteomes" id="UP001500339"/>
    </source>
</evidence>
<dbReference type="PIRSF" id="PIRSF010386">
    <property type="entry name" value="RocB"/>
    <property type="match status" value="1"/>
</dbReference>
<reference evidence="3" key="1">
    <citation type="journal article" date="2019" name="Int. J. Syst. Evol. Microbiol.">
        <title>The Global Catalogue of Microorganisms (GCM) 10K type strain sequencing project: providing services to taxonomists for standard genome sequencing and annotation.</title>
        <authorList>
            <consortium name="The Broad Institute Genomics Platform"/>
            <consortium name="The Broad Institute Genome Sequencing Center for Infectious Disease"/>
            <person name="Wu L."/>
            <person name="Ma J."/>
        </authorList>
    </citation>
    <scope>NUCLEOTIDE SEQUENCE [LARGE SCALE GENOMIC DNA]</scope>
    <source>
        <strain evidence="3">JCM 1405</strain>
    </source>
</reference>